<name>A0A0L8FTQ5_OCTBM</name>
<protein>
    <submittedName>
        <fullName evidence="2">Uncharacterized protein</fullName>
    </submittedName>
</protein>
<dbReference type="EMBL" id="KQ426602">
    <property type="protein sequence ID" value="KOF68054.1"/>
    <property type="molecule type" value="Genomic_DNA"/>
</dbReference>
<reference evidence="2" key="1">
    <citation type="submission" date="2015-07" db="EMBL/GenBank/DDBJ databases">
        <title>MeaNS - Measles Nucleotide Surveillance Program.</title>
        <authorList>
            <person name="Tran T."/>
            <person name="Druce J."/>
        </authorList>
    </citation>
    <scope>NUCLEOTIDE SEQUENCE</scope>
    <source>
        <strain evidence="2">UCB-OBI-ISO-001</strain>
        <tissue evidence="2">Gonad</tissue>
    </source>
</reference>
<gene>
    <name evidence="2" type="ORF">OCBIM_22008250mg</name>
</gene>
<evidence type="ECO:0000256" key="1">
    <source>
        <dbReference type="SAM" id="Phobius"/>
    </source>
</evidence>
<keyword evidence="1" id="KW-0812">Transmembrane</keyword>
<proteinExistence type="predicted"/>
<feature type="transmembrane region" description="Helical" evidence="1">
    <location>
        <begin position="12"/>
        <end position="32"/>
    </location>
</feature>
<organism evidence="2">
    <name type="scientific">Octopus bimaculoides</name>
    <name type="common">California two-spotted octopus</name>
    <dbReference type="NCBI Taxonomy" id="37653"/>
    <lineage>
        <taxon>Eukaryota</taxon>
        <taxon>Metazoa</taxon>
        <taxon>Spiralia</taxon>
        <taxon>Lophotrochozoa</taxon>
        <taxon>Mollusca</taxon>
        <taxon>Cephalopoda</taxon>
        <taxon>Coleoidea</taxon>
        <taxon>Octopodiformes</taxon>
        <taxon>Octopoda</taxon>
        <taxon>Incirrata</taxon>
        <taxon>Octopodidae</taxon>
        <taxon>Octopus</taxon>
    </lineage>
</organism>
<evidence type="ECO:0000313" key="2">
    <source>
        <dbReference type="EMBL" id="KOF68054.1"/>
    </source>
</evidence>
<sequence>MYDYSVTWGRAYSWWYGSFLSTHIVLSFALSCRGNQLCTSYVNLFRSFLLISPFQLYLAIKILFQILQQNILFPEVLPFGIPPLPIFSLQT</sequence>
<keyword evidence="1" id="KW-1133">Transmembrane helix</keyword>
<feature type="transmembrane region" description="Helical" evidence="1">
    <location>
        <begin position="44"/>
        <end position="64"/>
    </location>
</feature>
<dbReference type="AlphaFoldDB" id="A0A0L8FTQ5"/>
<keyword evidence="1" id="KW-0472">Membrane</keyword>
<accession>A0A0L8FTQ5</accession>